<evidence type="ECO:0000313" key="1">
    <source>
        <dbReference type="EMBL" id="KPM47292.1"/>
    </source>
</evidence>
<reference evidence="1 2" key="1">
    <citation type="submission" date="2015-07" db="EMBL/GenBank/DDBJ databases">
        <title>The draft genome sequence of Leadbetterella sp. JN14-9.</title>
        <authorList>
            <person name="Liu Y."/>
            <person name="Du J."/>
            <person name="Shao Z."/>
        </authorList>
    </citation>
    <scope>NUCLEOTIDE SEQUENCE [LARGE SCALE GENOMIC DNA]</scope>
    <source>
        <strain evidence="1 2">JN14-9</strain>
    </source>
</reference>
<gene>
    <name evidence="1" type="ORF">AFM12_15970</name>
</gene>
<name>A0A0N8H9G3_9BACT</name>
<dbReference type="AlphaFoldDB" id="A0A0N8H9G3"/>
<sequence length="158" mass="18383">MEQDPNHNFEIMLLNGVYPPDNVSSLLFYNKTRVVKENESSGFINARDLFRQKFRPRIKAFYSEVITSKSRFALNAFLKTNNIQEIYLPEGMSFQFNQRESFDPIPLLKKASLPVKTISFENEHEEKTSRLRDLTTNFINDLKEALLSPPYEGRLAVS</sequence>
<keyword evidence="2" id="KW-1185">Reference proteome</keyword>
<organism evidence="1 2">
    <name type="scientific">Jiulongibacter sediminis</name>
    <dbReference type="NCBI Taxonomy" id="1605367"/>
    <lineage>
        <taxon>Bacteria</taxon>
        <taxon>Pseudomonadati</taxon>
        <taxon>Bacteroidota</taxon>
        <taxon>Cytophagia</taxon>
        <taxon>Cytophagales</taxon>
        <taxon>Leadbetterellaceae</taxon>
        <taxon>Jiulongibacter</taxon>
    </lineage>
</organism>
<accession>A0A0N8H9G3</accession>
<proteinExistence type="predicted"/>
<evidence type="ECO:0000313" key="2">
    <source>
        <dbReference type="Proteomes" id="UP000050454"/>
    </source>
</evidence>
<dbReference type="EMBL" id="LGTQ01000012">
    <property type="protein sequence ID" value="KPM47292.1"/>
    <property type="molecule type" value="Genomic_DNA"/>
</dbReference>
<protein>
    <submittedName>
        <fullName evidence="1">Uncharacterized protein</fullName>
    </submittedName>
</protein>
<dbReference type="Proteomes" id="UP000050454">
    <property type="component" value="Unassembled WGS sequence"/>
</dbReference>
<dbReference type="STRING" id="1605367.AFM12_15970"/>
<comment type="caution">
    <text evidence="1">The sequence shown here is derived from an EMBL/GenBank/DDBJ whole genome shotgun (WGS) entry which is preliminary data.</text>
</comment>